<evidence type="ECO:0000256" key="4">
    <source>
        <dbReference type="ARBA" id="ARBA00022806"/>
    </source>
</evidence>
<evidence type="ECO:0000256" key="11">
    <source>
        <dbReference type="ARBA" id="ARBA00048988"/>
    </source>
</evidence>
<dbReference type="InterPro" id="IPR000212">
    <property type="entry name" value="DNA_helicase_UvrD/REP"/>
</dbReference>
<evidence type="ECO:0000256" key="7">
    <source>
        <dbReference type="ARBA" id="ARBA00023235"/>
    </source>
</evidence>
<dbReference type="Gene3D" id="3.40.50.300">
    <property type="entry name" value="P-loop containing nucleotide triphosphate hydrolases"/>
    <property type="match status" value="2"/>
</dbReference>
<evidence type="ECO:0000256" key="5">
    <source>
        <dbReference type="ARBA" id="ARBA00022840"/>
    </source>
</evidence>
<evidence type="ECO:0000256" key="13">
    <source>
        <dbReference type="SAM" id="MobiDB-lite"/>
    </source>
</evidence>
<dbReference type="GO" id="GO:0009314">
    <property type="term" value="P:response to radiation"/>
    <property type="evidence" value="ECO:0007669"/>
    <property type="project" value="UniProtKB-ARBA"/>
</dbReference>
<accession>A0A7V5CTS5</accession>
<dbReference type="InterPro" id="IPR027417">
    <property type="entry name" value="P-loop_NTPase"/>
</dbReference>
<keyword evidence="7" id="KW-0413">Isomerase</keyword>
<dbReference type="CDD" id="cd17932">
    <property type="entry name" value="DEXQc_UvrD"/>
    <property type="match status" value="1"/>
</dbReference>
<protein>
    <recommendedName>
        <fullName evidence="9">DNA 3'-5' helicase</fullName>
        <ecNumber evidence="9">5.6.2.4</ecNumber>
    </recommendedName>
    <alternativeName>
        <fullName evidence="10">DNA 3'-5' helicase II</fullName>
    </alternativeName>
</protein>
<dbReference type="PANTHER" id="PTHR11070">
    <property type="entry name" value="UVRD / RECB / PCRA DNA HELICASE FAMILY MEMBER"/>
    <property type="match status" value="1"/>
</dbReference>
<reference evidence="16" key="1">
    <citation type="journal article" date="2020" name="mSystems">
        <title>Genome- and Community-Level Interaction Insights into Carbon Utilization and Element Cycling Functions of Hydrothermarchaeota in Hydrothermal Sediment.</title>
        <authorList>
            <person name="Zhou Z."/>
            <person name="Liu Y."/>
            <person name="Xu W."/>
            <person name="Pan J."/>
            <person name="Luo Z.H."/>
            <person name="Li M."/>
        </authorList>
    </citation>
    <scope>NUCLEOTIDE SEQUENCE [LARGE SCALE GENOMIC DNA]</scope>
    <source>
        <strain evidence="16">SpSt-855</strain>
    </source>
</reference>
<evidence type="ECO:0000256" key="9">
    <source>
        <dbReference type="ARBA" id="ARBA00034808"/>
    </source>
</evidence>
<evidence type="ECO:0000256" key="10">
    <source>
        <dbReference type="ARBA" id="ARBA00034923"/>
    </source>
</evidence>
<dbReference type="GO" id="GO:0043138">
    <property type="term" value="F:3'-5' DNA helicase activity"/>
    <property type="evidence" value="ECO:0007669"/>
    <property type="project" value="UniProtKB-EC"/>
</dbReference>
<dbReference type="Gene3D" id="3.30.160.800">
    <property type="match status" value="1"/>
</dbReference>
<keyword evidence="3 12" id="KW-0378">Hydrolase</keyword>
<dbReference type="SUPFAM" id="SSF52540">
    <property type="entry name" value="P-loop containing nucleoside triphosphate hydrolases"/>
    <property type="match status" value="2"/>
</dbReference>
<dbReference type="PROSITE" id="PS51198">
    <property type="entry name" value="UVRD_HELICASE_ATP_BIND"/>
    <property type="match status" value="1"/>
</dbReference>
<dbReference type="AlphaFoldDB" id="A0A7V5CTS5"/>
<comment type="similarity">
    <text evidence="1">Belongs to the helicase family. UvrD subfamily.</text>
</comment>
<dbReference type="GO" id="GO:0005524">
    <property type="term" value="F:ATP binding"/>
    <property type="evidence" value="ECO:0007669"/>
    <property type="project" value="UniProtKB-UniRule"/>
</dbReference>
<organism evidence="16">
    <name type="scientific">Acidobacterium capsulatum</name>
    <dbReference type="NCBI Taxonomy" id="33075"/>
    <lineage>
        <taxon>Bacteria</taxon>
        <taxon>Pseudomonadati</taxon>
        <taxon>Acidobacteriota</taxon>
        <taxon>Terriglobia</taxon>
        <taxon>Terriglobales</taxon>
        <taxon>Acidobacteriaceae</taxon>
        <taxon>Acidobacterium</taxon>
    </lineage>
</organism>
<feature type="domain" description="UvrD-like helicase C-terminal" evidence="15">
    <location>
        <begin position="292"/>
        <end position="706"/>
    </location>
</feature>
<keyword evidence="5 12" id="KW-0067">ATP-binding</keyword>
<dbReference type="InterPro" id="IPR013986">
    <property type="entry name" value="DExx_box_DNA_helicase_dom_sf"/>
</dbReference>
<evidence type="ECO:0000313" key="16">
    <source>
        <dbReference type="EMBL" id="HGY94410.1"/>
    </source>
</evidence>
<feature type="region of interest" description="Disordered" evidence="13">
    <location>
        <begin position="520"/>
        <end position="539"/>
    </location>
</feature>
<dbReference type="FunFam" id="1.10.10.160:FF:000001">
    <property type="entry name" value="ATP-dependent DNA helicase"/>
    <property type="match status" value="1"/>
</dbReference>
<dbReference type="GO" id="GO:0016787">
    <property type="term" value="F:hydrolase activity"/>
    <property type="evidence" value="ECO:0007669"/>
    <property type="project" value="UniProtKB-UniRule"/>
</dbReference>
<sequence>MQQLLDKLNPQQRAGVENVDGPVLILAGAGSGKTRVITHRIAYLIQERGVAPDSILAVTFTNKAAKEMAERVDALIGHSTLAKPVLATFHSFCVRMLRRDIEALRIGNEGLTKTFAIYDESDQQSLVKQIMRRMGLDDKQLTPRVVLSKISWAKNHMIDPQEYYLQSSDPVAERVAHIFEAYRKDLRKNNALDFDDLLLEAVRLLKSSAEVRERYNRRYQYLLIDEYQDTNRPQYELMKLLAGSRHNVCVVGDEDQSIYSWRGADIRNILEFEKDFPNAQTIRLEQNYRSTQVILEAAGAVVSRNEQRKGKNLWTSREGGSLIGYYEAPDGENEALFIADSIQKYLRKAGESAEQPRAAVLYRTNSQSRLVEEALRRYGIRYTMVGGFSFYERAEIKDLLSYLKLVQNPNDSIALQRIVNTPARGIGKTTMETLERIALETGTSTWNGIIRALREKLLPSRALVALDTFVRLIEDTRALLAPDFAEKLAADVAAESGEMSDAAEPESDTDFSFAAAADEATNPDASTGTSANTSFDTGFDFGENAQGMLALTPHPDAEPVPESSSAGTEADTGFDPVAFNPFAAASAATQKQPLRQRAPRAAGETPAEEDPHAAAFRKPGDPATLPELIKFLIDRSGYIRALEEEATPEAFSRIENLKELANAAQDAQERGETLNEFLDHAALVSDTDQFDADARVTLMTLHAAKGLEFPMVVLAGMEEGLFPHSRTLTDPNQMEEERRLCYVGLTRAMDSLILTRARYRRRYGNDMPEASTPSRFLEEIPAHLLENLGGTPAWGSGGSGYGGGYGSRGGYDDMSGRHYSYEDEDQSAGARPSGGAGRYGSASNARPGSSSGGGSGSLDNIAQFFGGKRGAASGAAAGKSARPRLDVPAPSGNTGLRNGQRVRHPKYGEGIVFQRDGEGENAKITVQFAKFGVKKLVEKFAQLERL</sequence>
<name>A0A7V5CTS5_9BACT</name>
<dbReference type="CDD" id="cd18807">
    <property type="entry name" value="SF1_C_UvrD"/>
    <property type="match status" value="1"/>
</dbReference>
<evidence type="ECO:0000256" key="8">
    <source>
        <dbReference type="ARBA" id="ARBA00034617"/>
    </source>
</evidence>
<evidence type="ECO:0000256" key="12">
    <source>
        <dbReference type="PROSITE-ProRule" id="PRU00560"/>
    </source>
</evidence>
<comment type="catalytic activity">
    <reaction evidence="8">
        <text>Couples ATP hydrolysis with the unwinding of duplex DNA by translocating in the 3'-5' direction.</text>
        <dbReference type="EC" id="5.6.2.4"/>
    </reaction>
</comment>
<comment type="catalytic activity">
    <reaction evidence="11">
        <text>ATP + H2O = ADP + phosphate + H(+)</text>
        <dbReference type="Rhea" id="RHEA:13065"/>
        <dbReference type="ChEBI" id="CHEBI:15377"/>
        <dbReference type="ChEBI" id="CHEBI:15378"/>
        <dbReference type="ChEBI" id="CHEBI:30616"/>
        <dbReference type="ChEBI" id="CHEBI:43474"/>
        <dbReference type="ChEBI" id="CHEBI:456216"/>
        <dbReference type="EC" id="5.6.2.4"/>
    </reaction>
</comment>
<dbReference type="PROSITE" id="PS51217">
    <property type="entry name" value="UVRD_HELICASE_CTER"/>
    <property type="match status" value="1"/>
</dbReference>
<dbReference type="EMBL" id="DTKL01000040">
    <property type="protein sequence ID" value="HGY94410.1"/>
    <property type="molecule type" value="Genomic_DNA"/>
</dbReference>
<dbReference type="Gene3D" id="1.10.10.160">
    <property type="match status" value="1"/>
</dbReference>
<dbReference type="EC" id="5.6.2.4" evidence="9"/>
<dbReference type="Pfam" id="PF13361">
    <property type="entry name" value="UvrD_C"/>
    <property type="match status" value="2"/>
</dbReference>
<gene>
    <name evidence="16" type="ORF">ENW50_06955</name>
</gene>
<keyword evidence="6" id="KW-0238">DNA-binding</keyword>
<feature type="compositionally biased region" description="Polar residues" evidence="13">
    <location>
        <begin position="526"/>
        <end position="536"/>
    </location>
</feature>
<dbReference type="GO" id="GO:0003677">
    <property type="term" value="F:DNA binding"/>
    <property type="evidence" value="ECO:0007669"/>
    <property type="project" value="UniProtKB-KW"/>
</dbReference>
<evidence type="ECO:0000256" key="2">
    <source>
        <dbReference type="ARBA" id="ARBA00022741"/>
    </source>
</evidence>
<feature type="compositionally biased region" description="Low complexity" evidence="13">
    <location>
        <begin position="839"/>
        <end position="849"/>
    </location>
</feature>
<evidence type="ECO:0000256" key="3">
    <source>
        <dbReference type="ARBA" id="ARBA00022801"/>
    </source>
</evidence>
<feature type="binding site" evidence="12">
    <location>
        <begin position="27"/>
        <end position="34"/>
    </location>
    <ligand>
        <name>ATP</name>
        <dbReference type="ChEBI" id="CHEBI:30616"/>
    </ligand>
</feature>
<evidence type="ECO:0000256" key="1">
    <source>
        <dbReference type="ARBA" id="ARBA00009922"/>
    </source>
</evidence>
<dbReference type="InterPro" id="IPR014017">
    <property type="entry name" value="DNA_helicase_UvrD-like_C"/>
</dbReference>
<keyword evidence="2 12" id="KW-0547">Nucleotide-binding</keyword>
<dbReference type="GO" id="GO:0033202">
    <property type="term" value="C:DNA helicase complex"/>
    <property type="evidence" value="ECO:0007669"/>
    <property type="project" value="TreeGrafter"/>
</dbReference>
<dbReference type="InterPro" id="IPR014016">
    <property type="entry name" value="UvrD-like_ATP-bd"/>
</dbReference>
<feature type="region of interest" description="Disordered" evidence="13">
    <location>
        <begin position="816"/>
        <end position="856"/>
    </location>
</feature>
<keyword evidence="4 12" id="KW-0347">Helicase</keyword>
<proteinExistence type="inferred from homology"/>
<dbReference type="GO" id="GO:0005829">
    <property type="term" value="C:cytosol"/>
    <property type="evidence" value="ECO:0007669"/>
    <property type="project" value="TreeGrafter"/>
</dbReference>
<dbReference type="PANTHER" id="PTHR11070:SF2">
    <property type="entry name" value="ATP-DEPENDENT DNA HELICASE SRS2"/>
    <property type="match status" value="1"/>
</dbReference>
<evidence type="ECO:0000256" key="6">
    <source>
        <dbReference type="ARBA" id="ARBA00023125"/>
    </source>
</evidence>
<comment type="caution">
    <text evidence="16">The sequence shown here is derived from an EMBL/GenBank/DDBJ whole genome shotgun (WGS) entry which is preliminary data.</text>
</comment>
<dbReference type="GO" id="GO:0000725">
    <property type="term" value="P:recombinational repair"/>
    <property type="evidence" value="ECO:0007669"/>
    <property type="project" value="TreeGrafter"/>
</dbReference>
<evidence type="ECO:0000259" key="15">
    <source>
        <dbReference type="PROSITE" id="PS51217"/>
    </source>
</evidence>
<dbReference type="Pfam" id="PF21196">
    <property type="entry name" value="PcrA_UvrD_tudor"/>
    <property type="match status" value="1"/>
</dbReference>
<feature type="region of interest" description="Disordered" evidence="13">
    <location>
        <begin position="872"/>
        <end position="902"/>
    </location>
</feature>
<dbReference type="Pfam" id="PF00580">
    <property type="entry name" value="UvrD-helicase"/>
    <property type="match status" value="1"/>
</dbReference>
<feature type="region of interest" description="Disordered" evidence="13">
    <location>
        <begin position="549"/>
        <end position="621"/>
    </location>
</feature>
<evidence type="ECO:0000259" key="14">
    <source>
        <dbReference type="PROSITE" id="PS51198"/>
    </source>
</evidence>
<feature type="domain" description="UvrD-like helicase ATP-binding" evidence="14">
    <location>
        <begin position="6"/>
        <end position="291"/>
    </location>
</feature>
<dbReference type="Gene3D" id="1.10.486.10">
    <property type="entry name" value="PCRA, domain 4"/>
    <property type="match status" value="2"/>
</dbReference>